<accession>A0A3B0XGJ3</accession>
<dbReference type="EMBL" id="UOFG01000164">
    <property type="protein sequence ID" value="VAW62237.1"/>
    <property type="molecule type" value="Genomic_DNA"/>
</dbReference>
<name>A0A3B0XGJ3_9ZZZZ</name>
<organism evidence="1">
    <name type="scientific">hydrothermal vent metagenome</name>
    <dbReference type="NCBI Taxonomy" id="652676"/>
    <lineage>
        <taxon>unclassified sequences</taxon>
        <taxon>metagenomes</taxon>
        <taxon>ecological metagenomes</taxon>
    </lineage>
</organism>
<dbReference type="AlphaFoldDB" id="A0A3B0XGJ3"/>
<protein>
    <submittedName>
        <fullName evidence="1">Uncharacterized protein</fullName>
    </submittedName>
</protein>
<reference evidence="1" key="1">
    <citation type="submission" date="2018-06" db="EMBL/GenBank/DDBJ databases">
        <authorList>
            <person name="Zhirakovskaya E."/>
        </authorList>
    </citation>
    <scope>NUCLEOTIDE SEQUENCE</scope>
</reference>
<proteinExistence type="predicted"/>
<evidence type="ECO:0000313" key="1">
    <source>
        <dbReference type="EMBL" id="VAW62237.1"/>
    </source>
</evidence>
<sequence length="70" mass="7667">MSNITNINENLYDAATAASQHGNQLVSDDNKSVDGATEQSIKAEFDKIIEALKRGDVYNPKKSAERAIEQ</sequence>
<gene>
    <name evidence="1" type="ORF">MNBD_GAMMA11-2694</name>
</gene>